<dbReference type="EC" id="2.-.-.-" evidence="8"/>
<dbReference type="InterPro" id="IPR005490">
    <property type="entry name" value="LD_TPept_cat_dom"/>
</dbReference>
<evidence type="ECO:0000256" key="2">
    <source>
        <dbReference type="ARBA" id="ARBA00022679"/>
    </source>
</evidence>
<dbReference type="InterPro" id="IPR038063">
    <property type="entry name" value="Transpep_catalytic_dom"/>
</dbReference>
<keyword evidence="4 6" id="KW-0573">Peptidoglycan synthesis</keyword>
<dbReference type="Gene3D" id="2.40.440.10">
    <property type="entry name" value="L,D-transpeptidase catalytic domain-like"/>
    <property type="match status" value="1"/>
</dbReference>
<dbReference type="GO" id="GO:0016740">
    <property type="term" value="F:transferase activity"/>
    <property type="evidence" value="ECO:0007669"/>
    <property type="project" value="UniProtKB-KW"/>
</dbReference>
<organism evidence="8 9">
    <name type="scientific">Caloramator mitchellensis</name>
    <dbReference type="NCBI Taxonomy" id="908809"/>
    <lineage>
        <taxon>Bacteria</taxon>
        <taxon>Bacillati</taxon>
        <taxon>Bacillota</taxon>
        <taxon>Clostridia</taxon>
        <taxon>Eubacteriales</taxon>
        <taxon>Clostridiaceae</taxon>
        <taxon>Caloramator</taxon>
    </lineage>
</organism>
<dbReference type="PROSITE" id="PS52029">
    <property type="entry name" value="LD_TPASE"/>
    <property type="match status" value="1"/>
</dbReference>
<sequence>MRLFAKTIAFIVLLNFVLISSVLAKSNINYSQIVGTGMVTGVMIKNVNGFSNGEVVEILMGEKQKKFKVKSLSSGKVAWVDRSALAIESDDEIYARELDKEVIEGYINSKNFKNVSKYLLWVDIVNQKTYVLVRNNNAYKLYKTMPCSTGINTAPTTRGVFRINQRGKWFYSSYYRQGFKYWVRFNGPYLFHSLPMDKGGKIVDYTLGKKASHGCVRLSLSDAYWIYKNIPNNTIVYVN</sequence>
<evidence type="ECO:0000256" key="5">
    <source>
        <dbReference type="ARBA" id="ARBA00023316"/>
    </source>
</evidence>
<dbReference type="GO" id="GO:0008360">
    <property type="term" value="P:regulation of cell shape"/>
    <property type="evidence" value="ECO:0007669"/>
    <property type="project" value="UniProtKB-UniRule"/>
</dbReference>
<dbReference type="RefSeq" id="WP_057979107.1">
    <property type="nucleotide sequence ID" value="NZ_LKHP01000010.1"/>
</dbReference>
<dbReference type="UniPathway" id="UPA00219"/>
<dbReference type="GO" id="GO:0005576">
    <property type="term" value="C:extracellular region"/>
    <property type="evidence" value="ECO:0007669"/>
    <property type="project" value="TreeGrafter"/>
</dbReference>
<evidence type="ECO:0000256" key="4">
    <source>
        <dbReference type="ARBA" id="ARBA00022984"/>
    </source>
</evidence>
<comment type="pathway">
    <text evidence="1 6">Cell wall biogenesis; peptidoglycan biosynthesis.</text>
</comment>
<evidence type="ECO:0000256" key="6">
    <source>
        <dbReference type="PROSITE-ProRule" id="PRU01373"/>
    </source>
</evidence>
<dbReference type="SUPFAM" id="SSF141523">
    <property type="entry name" value="L,D-transpeptidase catalytic domain-like"/>
    <property type="match status" value="1"/>
</dbReference>
<evidence type="ECO:0000259" key="7">
    <source>
        <dbReference type="PROSITE" id="PS52029"/>
    </source>
</evidence>
<dbReference type="PANTHER" id="PTHR30582:SF2">
    <property type="entry name" value="L,D-TRANSPEPTIDASE YCIB-RELATED"/>
    <property type="match status" value="1"/>
</dbReference>
<dbReference type="AlphaFoldDB" id="A0A0R3JYT2"/>
<evidence type="ECO:0000256" key="1">
    <source>
        <dbReference type="ARBA" id="ARBA00004752"/>
    </source>
</evidence>
<feature type="active site" description="Proton donor/acceptor" evidence="6">
    <location>
        <position position="192"/>
    </location>
</feature>
<dbReference type="InterPro" id="IPR050979">
    <property type="entry name" value="LD-transpeptidase"/>
</dbReference>
<keyword evidence="9" id="KW-1185">Reference proteome</keyword>
<keyword evidence="3 6" id="KW-0133">Cell shape</keyword>
<dbReference type="STRING" id="908809.ABG79_01779"/>
<feature type="active site" description="Nucleophile" evidence="6">
    <location>
        <position position="215"/>
    </location>
</feature>
<reference evidence="8 9" key="1">
    <citation type="submission" date="2015-09" db="EMBL/GenBank/DDBJ databases">
        <title>Draft genome sequence of a Caloramator mitchellensis, a moderate thermophile from the Great Artesian Basin of Australia.</title>
        <authorList>
            <person name="Patel B.K."/>
        </authorList>
    </citation>
    <scope>NUCLEOTIDE SEQUENCE [LARGE SCALE GENOMIC DNA]</scope>
    <source>
        <strain evidence="8 9">VF08</strain>
    </source>
</reference>
<dbReference type="Pfam" id="PF03734">
    <property type="entry name" value="YkuD"/>
    <property type="match status" value="1"/>
</dbReference>
<dbReference type="GO" id="GO:0071972">
    <property type="term" value="F:peptidoglycan L,D-transpeptidase activity"/>
    <property type="evidence" value="ECO:0007669"/>
    <property type="project" value="TreeGrafter"/>
</dbReference>
<proteinExistence type="predicted"/>
<accession>A0A0R3JYT2</accession>
<feature type="domain" description="L,D-TPase catalytic" evidence="7">
    <location>
        <begin position="118"/>
        <end position="239"/>
    </location>
</feature>
<evidence type="ECO:0000313" key="8">
    <source>
        <dbReference type="EMBL" id="KRQ86398.1"/>
    </source>
</evidence>
<evidence type="ECO:0000256" key="3">
    <source>
        <dbReference type="ARBA" id="ARBA00022960"/>
    </source>
</evidence>
<evidence type="ECO:0000313" key="9">
    <source>
        <dbReference type="Proteomes" id="UP000052015"/>
    </source>
</evidence>
<comment type="caution">
    <text evidence="8">The sequence shown here is derived from an EMBL/GenBank/DDBJ whole genome shotgun (WGS) entry which is preliminary data.</text>
</comment>
<keyword evidence="2 8" id="KW-0808">Transferase</keyword>
<dbReference type="EMBL" id="LKHP01000010">
    <property type="protein sequence ID" value="KRQ86398.1"/>
    <property type="molecule type" value="Genomic_DNA"/>
</dbReference>
<dbReference type="Proteomes" id="UP000052015">
    <property type="component" value="Unassembled WGS sequence"/>
</dbReference>
<dbReference type="GO" id="GO:0071555">
    <property type="term" value="P:cell wall organization"/>
    <property type="evidence" value="ECO:0007669"/>
    <property type="project" value="UniProtKB-UniRule"/>
</dbReference>
<keyword evidence="5 6" id="KW-0961">Cell wall biogenesis/degradation</keyword>
<name>A0A0R3JYT2_CALMK</name>
<dbReference type="CDD" id="cd16913">
    <property type="entry name" value="YkuD_like"/>
    <property type="match status" value="1"/>
</dbReference>
<gene>
    <name evidence="8" type="primary">yciB_2</name>
    <name evidence="8" type="ORF">ABG79_01779</name>
</gene>
<protein>
    <submittedName>
        <fullName evidence="8">Putative L,D-transpeptidase YciB</fullName>
        <ecNumber evidence="8">2.-.-.-</ecNumber>
    </submittedName>
</protein>
<dbReference type="GO" id="GO:0018104">
    <property type="term" value="P:peptidoglycan-protein cross-linking"/>
    <property type="evidence" value="ECO:0007669"/>
    <property type="project" value="TreeGrafter"/>
</dbReference>
<dbReference type="PANTHER" id="PTHR30582">
    <property type="entry name" value="L,D-TRANSPEPTIDASE"/>
    <property type="match status" value="1"/>
</dbReference>